<feature type="DNA-binding region" description="H-T-H motif" evidence="2">
    <location>
        <begin position="30"/>
        <end position="49"/>
    </location>
</feature>
<evidence type="ECO:0000256" key="2">
    <source>
        <dbReference type="PROSITE-ProRule" id="PRU00335"/>
    </source>
</evidence>
<protein>
    <submittedName>
        <fullName evidence="4">Transcriptional regulator, TetR family</fullName>
    </submittedName>
</protein>
<feature type="domain" description="HTH tetR-type" evidence="3">
    <location>
        <begin position="7"/>
        <end position="67"/>
    </location>
</feature>
<dbReference type="PRINTS" id="PR00455">
    <property type="entry name" value="HTHTETR"/>
</dbReference>
<evidence type="ECO:0000259" key="3">
    <source>
        <dbReference type="PROSITE" id="PS50977"/>
    </source>
</evidence>
<dbReference type="AlphaFoldDB" id="A0A9X8WLF0"/>
<dbReference type="InterPro" id="IPR009057">
    <property type="entry name" value="Homeodomain-like_sf"/>
</dbReference>
<dbReference type="GO" id="GO:0000976">
    <property type="term" value="F:transcription cis-regulatory region binding"/>
    <property type="evidence" value="ECO:0007669"/>
    <property type="project" value="TreeGrafter"/>
</dbReference>
<evidence type="ECO:0000256" key="1">
    <source>
        <dbReference type="ARBA" id="ARBA00023125"/>
    </source>
</evidence>
<dbReference type="Pfam" id="PF00440">
    <property type="entry name" value="TetR_N"/>
    <property type="match status" value="1"/>
</dbReference>
<dbReference type="InterPro" id="IPR039536">
    <property type="entry name" value="TetR_C_Proteobacteria"/>
</dbReference>
<dbReference type="InterPro" id="IPR001647">
    <property type="entry name" value="HTH_TetR"/>
</dbReference>
<dbReference type="PROSITE" id="PS50977">
    <property type="entry name" value="HTH_TETR_2"/>
    <property type="match status" value="1"/>
</dbReference>
<organism evidence="4 5">
    <name type="scientific">Peribacillus simplex</name>
    <dbReference type="NCBI Taxonomy" id="1478"/>
    <lineage>
        <taxon>Bacteria</taxon>
        <taxon>Bacillati</taxon>
        <taxon>Bacillota</taxon>
        <taxon>Bacilli</taxon>
        <taxon>Bacillales</taxon>
        <taxon>Bacillaceae</taxon>
        <taxon>Peribacillus</taxon>
    </lineage>
</organism>
<evidence type="ECO:0000313" key="5">
    <source>
        <dbReference type="Proteomes" id="UP000185829"/>
    </source>
</evidence>
<dbReference type="GO" id="GO:0003700">
    <property type="term" value="F:DNA-binding transcription factor activity"/>
    <property type="evidence" value="ECO:0007669"/>
    <property type="project" value="TreeGrafter"/>
</dbReference>
<dbReference type="PANTHER" id="PTHR30055:SF226">
    <property type="entry name" value="HTH-TYPE TRANSCRIPTIONAL REGULATOR PKSA"/>
    <property type="match status" value="1"/>
</dbReference>
<dbReference type="SUPFAM" id="SSF46689">
    <property type="entry name" value="Homeodomain-like"/>
    <property type="match status" value="1"/>
</dbReference>
<keyword evidence="1 2" id="KW-0238">DNA-binding</keyword>
<comment type="caution">
    <text evidence="4">The sequence shown here is derived from an EMBL/GenBank/DDBJ whole genome shotgun (WGS) entry which is preliminary data.</text>
</comment>
<dbReference type="Gene3D" id="1.10.357.10">
    <property type="entry name" value="Tetracycline Repressor, domain 2"/>
    <property type="match status" value="1"/>
</dbReference>
<dbReference type="Proteomes" id="UP000185829">
    <property type="component" value="Unassembled WGS sequence"/>
</dbReference>
<dbReference type="EMBL" id="FTMX01000004">
    <property type="protein sequence ID" value="SIR61941.1"/>
    <property type="molecule type" value="Genomic_DNA"/>
</dbReference>
<name>A0A9X8WLF0_9BACI</name>
<evidence type="ECO:0000313" key="4">
    <source>
        <dbReference type="EMBL" id="SIR61941.1"/>
    </source>
</evidence>
<dbReference type="InterPro" id="IPR050109">
    <property type="entry name" value="HTH-type_TetR-like_transc_reg"/>
</dbReference>
<proteinExistence type="predicted"/>
<dbReference type="Pfam" id="PF14246">
    <property type="entry name" value="TetR_C_7"/>
    <property type="match status" value="1"/>
</dbReference>
<dbReference type="RefSeq" id="WP_076368994.1">
    <property type="nucleotide sequence ID" value="NZ_FTMX01000004.1"/>
</dbReference>
<gene>
    <name evidence="4" type="ORF">SAMN05878482_104502</name>
</gene>
<dbReference type="PANTHER" id="PTHR30055">
    <property type="entry name" value="HTH-TYPE TRANSCRIPTIONAL REGULATOR RUTR"/>
    <property type="match status" value="1"/>
</dbReference>
<reference evidence="4 5" key="1">
    <citation type="submission" date="2017-01" db="EMBL/GenBank/DDBJ databases">
        <authorList>
            <person name="Varghese N."/>
            <person name="Submissions S."/>
        </authorList>
    </citation>
    <scope>NUCLEOTIDE SEQUENCE [LARGE SCALE GENOMIC DNA]</scope>
    <source>
        <strain evidence="4 5">RUG2-6</strain>
    </source>
</reference>
<sequence>MNGNRKQDTSDKIMIAAIDLMAERGYNGVSTQEIADAAGLSEKTLFRHFGSKQNLLETAFDRFHYAEEMRSLFEGKLVFDLSQDLLLISRKYHEIMNHNRKLIQIGMKEQVNLPGLHEKMQKHPQQLLMILSNYLRGMSEKGKVIRSNPELQALSFMMMHFGAYMNEIETNADFPSISLDDFIKESVTIFTRALTP</sequence>
<accession>A0A9X8WLF0</accession>